<evidence type="ECO:0000313" key="2">
    <source>
        <dbReference type="Proteomes" id="UP000010798"/>
    </source>
</evidence>
<evidence type="ECO:0000313" key="1">
    <source>
        <dbReference type="EMBL" id="AGA31229.1"/>
    </source>
</evidence>
<accession>L0DPD0</accession>
<gene>
    <name evidence="1" type="ordered locus">Sinac_7179</name>
</gene>
<organism evidence="1 2">
    <name type="scientific">Singulisphaera acidiphila (strain ATCC BAA-1392 / DSM 18658 / VKM B-2454 / MOB10)</name>
    <dbReference type="NCBI Taxonomy" id="886293"/>
    <lineage>
        <taxon>Bacteria</taxon>
        <taxon>Pseudomonadati</taxon>
        <taxon>Planctomycetota</taxon>
        <taxon>Planctomycetia</taxon>
        <taxon>Isosphaerales</taxon>
        <taxon>Isosphaeraceae</taxon>
        <taxon>Singulisphaera</taxon>
    </lineage>
</organism>
<reference evidence="1 2" key="1">
    <citation type="submission" date="2012-02" db="EMBL/GenBank/DDBJ databases">
        <title>Complete sequence of chromosome of Singulisphaera acidiphila DSM 18658.</title>
        <authorList>
            <consortium name="US DOE Joint Genome Institute (JGI-PGF)"/>
            <person name="Lucas S."/>
            <person name="Copeland A."/>
            <person name="Lapidus A."/>
            <person name="Glavina del Rio T."/>
            <person name="Dalin E."/>
            <person name="Tice H."/>
            <person name="Bruce D."/>
            <person name="Goodwin L."/>
            <person name="Pitluck S."/>
            <person name="Peters L."/>
            <person name="Ovchinnikova G."/>
            <person name="Chertkov O."/>
            <person name="Kyrpides N."/>
            <person name="Mavromatis K."/>
            <person name="Ivanova N."/>
            <person name="Brettin T."/>
            <person name="Detter J.C."/>
            <person name="Han C."/>
            <person name="Larimer F."/>
            <person name="Land M."/>
            <person name="Hauser L."/>
            <person name="Markowitz V."/>
            <person name="Cheng J.-F."/>
            <person name="Hugenholtz P."/>
            <person name="Woyke T."/>
            <person name="Wu D."/>
            <person name="Tindall B."/>
            <person name="Pomrenke H."/>
            <person name="Brambilla E."/>
            <person name="Klenk H.-P."/>
            <person name="Eisen J.A."/>
        </authorList>
    </citation>
    <scope>NUCLEOTIDE SEQUENCE [LARGE SCALE GENOMIC DNA]</scope>
    <source>
        <strain evidence="2">ATCC BAA-1392 / DSM 18658 / VKM B-2454 / MOB10</strain>
    </source>
</reference>
<protein>
    <submittedName>
        <fullName evidence="1">Uncharacterized protein</fullName>
    </submittedName>
</protein>
<dbReference type="Proteomes" id="UP000010798">
    <property type="component" value="Chromosome"/>
</dbReference>
<dbReference type="RefSeq" id="WP_015250300.1">
    <property type="nucleotide sequence ID" value="NC_019892.1"/>
</dbReference>
<dbReference type="KEGG" id="saci:Sinac_7179"/>
<sequence length="57" mass="6676">MPSQPHPPKYRHYKPKDLAVVHINGCDVYLGKHNSPESWEKYSRVIAEWRTNDGVRS</sequence>
<name>L0DPD0_SINAD</name>
<dbReference type="AlphaFoldDB" id="L0DPD0"/>
<dbReference type="EMBL" id="CP003364">
    <property type="protein sequence ID" value="AGA31229.1"/>
    <property type="molecule type" value="Genomic_DNA"/>
</dbReference>
<keyword evidence="2" id="KW-1185">Reference proteome</keyword>
<dbReference type="HOGENOM" id="CLU_2994276_0_0_0"/>
<proteinExistence type="predicted"/>